<dbReference type="PRINTS" id="PR00132">
    <property type="entry name" value="GLHYDRLASE2"/>
</dbReference>
<gene>
    <name evidence="5" type="ORF">HMPREF1318_1393</name>
</gene>
<dbReference type="InterPro" id="IPR051913">
    <property type="entry name" value="GH2_Domain-Containing"/>
</dbReference>
<feature type="region of interest" description="Disordered" evidence="2">
    <location>
        <begin position="575"/>
        <end position="599"/>
    </location>
</feature>
<dbReference type="InterPro" id="IPR006101">
    <property type="entry name" value="Glyco_hydro_2"/>
</dbReference>
<dbReference type="AlphaFoldDB" id="J0WKD2"/>
<dbReference type="SUPFAM" id="SSF51445">
    <property type="entry name" value="(Trans)glycosidases"/>
    <property type="match status" value="1"/>
</dbReference>
<reference evidence="5 6" key="1">
    <citation type="submission" date="2012-05" db="EMBL/GenBank/DDBJ databases">
        <authorList>
            <person name="Harkins D.M."/>
            <person name="Madupu R."/>
            <person name="Durkin A.S."/>
            <person name="Torralba M."/>
            <person name="Methe B."/>
            <person name="Sutton G.G."/>
            <person name="Nelson K.E."/>
        </authorList>
    </citation>
    <scope>NUCLEOTIDE SEQUENCE [LARGE SCALE GENOMIC DNA]</scope>
    <source>
        <strain evidence="5 6">F0489</strain>
    </source>
</reference>
<dbReference type="InterPro" id="IPR006103">
    <property type="entry name" value="Glyco_hydro_2_cat"/>
</dbReference>
<dbReference type="OrthoDB" id="9762066at2"/>
<dbReference type="GO" id="GO:0004553">
    <property type="term" value="F:hydrolase activity, hydrolyzing O-glycosyl compounds"/>
    <property type="evidence" value="ECO:0007669"/>
    <property type="project" value="InterPro"/>
</dbReference>
<dbReference type="PANTHER" id="PTHR42732">
    <property type="entry name" value="BETA-GALACTOSIDASE"/>
    <property type="match status" value="1"/>
</dbReference>
<protein>
    <submittedName>
        <fullName evidence="5">Glycosyl hydrolase family 2, sugar binding domain protein</fullName>
    </submittedName>
</protein>
<name>J0WKD2_9ACTO</name>
<evidence type="ECO:0000313" key="6">
    <source>
        <dbReference type="Proteomes" id="UP000002941"/>
    </source>
</evidence>
<dbReference type="PATRIC" id="fig|1125718.3.peg.2674"/>
<dbReference type="Pfam" id="PF02837">
    <property type="entry name" value="Glyco_hydro_2_N"/>
    <property type="match status" value="1"/>
</dbReference>
<comment type="similarity">
    <text evidence="1">Belongs to the glycosyl hydrolase 2 family.</text>
</comment>
<evidence type="ECO:0000259" key="3">
    <source>
        <dbReference type="Pfam" id="PF02836"/>
    </source>
</evidence>
<dbReference type="RefSeq" id="WP_008733630.1">
    <property type="nucleotide sequence ID" value="NZ_AKFT01000211.1"/>
</dbReference>
<dbReference type="PANTHER" id="PTHR42732:SF3">
    <property type="entry name" value="HYDROLASE"/>
    <property type="match status" value="1"/>
</dbReference>
<keyword evidence="6" id="KW-1185">Reference proteome</keyword>
<dbReference type="InterPro" id="IPR017853">
    <property type="entry name" value="GH"/>
</dbReference>
<evidence type="ECO:0000256" key="1">
    <source>
        <dbReference type="ARBA" id="ARBA00007401"/>
    </source>
</evidence>
<feature type="compositionally biased region" description="Low complexity" evidence="2">
    <location>
        <begin position="1"/>
        <end position="29"/>
    </location>
</feature>
<feature type="domain" description="Glycosyl hydrolases family 2 sugar binding" evidence="4">
    <location>
        <begin position="60"/>
        <end position="184"/>
    </location>
</feature>
<proteinExistence type="inferred from homology"/>
<evidence type="ECO:0000256" key="2">
    <source>
        <dbReference type="SAM" id="MobiDB-lite"/>
    </source>
</evidence>
<accession>J0WKD2</accession>
<organism evidence="5 6">
    <name type="scientific">Actinomyces massiliensis F0489</name>
    <dbReference type="NCBI Taxonomy" id="1125718"/>
    <lineage>
        <taxon>Bacteria</taxon>
        <taxon>Bacillati</taxon>
        <taxon>Actinomycetota</taxon>
        <taxon>Actinomycetes</taxon>
        <taxon>Actinomycetales</taxon>
        <taxon>Actinomycetaceae</taxon>
        <taxon>Actinomyces</taxon>
    </lineage>
</organism>
<dbReference type="EMBL" id="AKFT01000211">
    <property type="protein sequence ID" value="EJF37001.1"/>
    <property type="molecule type" value="Genomic_DNA"/>
</dbReference>
<dbReference type="eggNOG" id="COG3250">
    <property type="taxonomic scope" value="Bacteria"/>
</dbReference>
<dbReference type="Proteomes" id="UP000002941">
    <property type="component" value="Unassembled WGS sequence"/>
</dbReference>
<dbReference type="InterPro" id="IPR008979">
    <property type="entry name" value="Galactose-bd-like_sf"/>
</dbReference>
<sequence>MSADIAEPAEPAEAAETPEASSEASRTSGTSGGATTGHRSHADPSGGHPLPQLRRSRWCSLNGQWNFAYDDAETGPDKDWPYSGVDERTITVPFPPESELSGIGDTGYHPVVWYSRMLTADDLARAGLPAQGDRVLLHFGAVDYRASVWIDGQLMGEHEGGHTPFTLDITRALPTGDADAVLVVRAEDRPLDVGQPRGKQDWQPEPHNIWYARTTGIWQSVWLEAVPRTAIAELAWTPNRACDAVELEATMTRPVPEGSRITARLSIEGRLLAEVTARLPETTTARLTIDLREQMHGQRYEKLLWSPEHPRLIDAEVMLAPAKAALAGGTATAPASVPDVVASYLGLRSVGTAHRRFLLNGRPYYVRGVLEQGFWPDSHLAAPDDKARRDEVALIKRLGFNAARIHQKVEDPRFLYWADRLGLLIWGEMAAPYEFTTQAATRLVAEWSAVVRRDRSHPSIVTWVPINESWGVQHIADRPEQRALSRALADLTRALDPSRPVVSNDGWEHTCSDIISIHDYDADDLAVTLRYAEEDRLSAVLDGLGPSGRRITVRGAVDRELPVMVTEFGGIRYVPDHDDADGGSNGSGSNGKAVETGETIKTSEAVETIKNAVEAVAAAKTDAKASSRAAAESADEAEDEKEETTWGYTTAAGPEDFEARLRRAFGALQASPHLAGFCYTQLTDTMQEANGLVDARRRPKIAAKVIREIVKAPVTS</sequence>
<feature type="compositionally biased region" description="Low complexity" evidence="2">
    <location>
        <begin position="621"/>
        <end position="632"/>
    </location>
</feature>
<dbReference type="Gene3D" id="2.60.120.260">
    <property type="entry name" value="Galactose-binding domain-like"/>
    <property type="match status" value="1"/>
</dbReference>
<feature type="domain" description="Glycoside hydrolase family 2 catalytic" evidence="3">
    <location>
        <begin position="355"/>
        <end position="516"/>
    </location>
</feature>
<feature type="region of interest" description="Disordered" evidence="2">
    <location>
        <begin position="621"/>
        <end position="645"/>
    </location>
</feature>
<keyword evidence="5" id="KW-0378">Hydrolase</keyword>
<dbReference type="Gene3D" id="3.20.20.80">
    <property type="entry name" value="Glycosidases"/>
    <property type="match status" value="1"/>
</dbReference>
<feature type="region of interest" description="Disordered" evidence="2">
    <location>
        <begin position="1"/>
        <end position="54"/>
    </location>
</feature>
<feature type="compositionally biased region" description="Acidic residues" evidence="2">
    <location>
        <begin position="633"/>
        <end position="642"/>
    </location>
</feature>
<dbReference type="Pfam" id="PF02836">
    <property type="entry name" value="Glyco_hydro_2_C"/>
    <property type="match status" value="1"/>
</dbReference>
<dbReference type="InterPro" id="IPR006104">
    <property type="entry name" value="Glyco_hydro_2_N"/>
</dbReference>
<dbReference type="SUPFAM" id="SSF49785">
    <property type="entry name" value="Galactose-binding domain-like"/>
    <property type="match status" value="1"/>
</dbReference>
<evidence type="ECO:0000313" key="5">
    <source>
        <dbReference type="EMBL" id="EJF37001.1"/>
    </source>
</evidence>
<evidence type="ECO:0000259" key="4">
    <source>
        <dbReference type="Pfam" id="PF02837"/>
    </source>
</evidence>
<dbReference type="GO" id="GO:0005975">
    <property type="term" value="P:carbohydrate metabolic process"/>
    <property type="evidence" value="ECO:0007669"/>
    <property type="project" value="InterPro"/>
</dbReference>
<comment type="caution">
    <text evidence="5">The sequence shown here is derived from an EMBL/GenBank/DDBJ whole genome shotgun (WGS) entry which is preliminary data.</text>
</comment>